<evidence type="ECO:0008006" key="4">
    <source>
        <dbReference type="Google" id="ProtNLM"/>
    </source>
</evidence>
<keyword evidence="1" id="KW-0732">Signal</keyword>
<evidence type="ECO:0000256" key="1">
    <source>
        <dbReference type="SAM" id="SignalP"/>
    </source>
</evidence>
<feature type="chain" id="PRO_5042509119" description="Secreted protein" evidence="1">
    <location>
        <begin position="29"/>
        <end position="106"/>
    </location>
</feature>
<evidence type="ECO:0000313" key="2">
    <source>
        <dbReference type="EMBL" id="BDY29564.1"/>
    </source>
</evidence>
<organism evidence="2 3">
    <name type="scientific">Mycolicibacterium mageritense</name>
    <name type="common">Mycobacterium mageritense</name>
    <dbReference type="NCBI Taxonomy" id="53462"/>
    <lineage>
        <taxon>Bacteria</taxon>
        <taxon>Bacillati</taxon>
        <taxon>Actinomycetota</taxon>
        <taxon>Actinomycetes</taxon>
        <taxon>Mycobacteriales</taxon>
        <taxon>Mycobacteriaceae</taxon>
        <taxon>Mycolicibacterium</taxon>
    </lineage>
</organism>
<protein>
    <recommendedName>
        <fullName evidence="4">Secreted protein</fullName>
    </recommendedName>
</protein>
<feature type="signal peptide" evidence="1">
    <location>
        <begin position="1"/>
        <end position="28"/>
    </location>
</feature>
<reference evidence="2" key="1">
    <citation type="submission" date="2023-03" db="EMBL/GenBank/DDBJ databases">
        <title>Draft genome sequence of a Mycolicibacterium mageritense strain H4_3_1 isolated from a hybrid biological-inorganic system reactor.</title>
        <authorList>
            <person name="Feng X."/>
            <person name="Kazama D."/>
            <person name="Sato K."/>
            <person name="Kobayashi H."/>
        </authorList>
    </citation>
    <scope>NUCLEOTIDE SEQUENCE</scope>
    <source>
        <strain evidence="2">H4_3_1</strain>
    </source>
</reference>
<dbReference type="Proteomes" id="UP001241092">
    <property type="component" value="Chromosome"/>
</dbReference>
<gene>
    <name evidence="2" type="ORF">hbim_03502</name>
</gene>
<dbReference type="AlphaFoldDB" id="A0AAI8TV67"/>
<accession>A0AAI8TV67</accession>
<proteinExistence type="predicted"/>
<evidence type="ECO:0000313" key="3">
    <source>
        <dbReference type="Proteomes" id="UP001241092"/>
    </source>
</evidence>
<dbReference type="EMBL" id="AP027452">
    <property type="protein sequence ID" value="BDY29564.1"/>
    <property type="molecule type" value="Genomic_DNA"/>
</dbReference>
<sequence length="106" mass="11570">MNRTLIAGLALAAVLSVGWGPTVGTAHADNLGPYQWCPGQDMAFSPQTGSTGPGREFVWDMNVCHTFWFVDYGKGNVARNYPPPPESNVWDGDNPPPSTRCFPWCL</sequence>
<name>A0AAI8TV67_MYCME</name>
<dbReference type="RefSeq" id="WP_073907327.1">
    <property type="nucleotide sequence ID" value="NZ_AP027452.1"/>
</dbReference>